<proteinExistence type="predicted"/>
<feature type="coiled-coil region" evidence="1">
    <location>
        <begin position="124"/>
        <end position="179"/>
    </location>
</feature>
<sequence>MSRPSTGSGRRSLKLVEAQMETVLHTAEKERALRARVQSALEETLQRQESLTKALEIAEARIQELHHEKQMAEKFFHARIDHLKANFASQIKSKEEEYAMELRAKREENQHMLRKERDRERDRRKELRLGLEDELTSVQALEKEVEALREKNSIALDEVQTLVQDKRVLERERAMLRVENSIMKKLIMDEKREVERLMRK</sequence>
<dbReference type="EMBL" id="HBIB01010724">
    <property type="protein sequence ID" value="CAE0244711.1"/>
    <property type="molecule type" value="Transcribed_RNA"/>
</dbReference>
<feature type="coiled-coil region" evidence="1">
    <location>
        <begin position="41"/>
        <end position="75"/>
    </location>
</feature>
<organism evidence="2">
    <name type="scientific">Palpitomonas bilix</name>
    <dbReference type="NCBI Taxonomy" id="652834"/>
    <lineage>
        <taxon>Eukaryota</taxon>
        <taxon>Eukaryota incertae sedis</taxon>
    </lineage>
</organism>
<keyword evidence="1" id="KW-0175">Coiled coil</keyword>
<evidence type="ECO:0000256" key="1">
    <source>
        <dbReference type="SAM" id="Coils"/>
    </source>
</evidence>
<evidence type="ECO:0000313" key="2">
    <source>
        <dbReference type="EMBL" id="CAE0244711.1"/>
    </source>
</evidence>
<accession>A0A7S3D2S0</accession>
<reference evidence="2" key="1">
    <citation type="submission" date="2021-01" db="EMBL/GenBank/DDBJ databases">
        <authorList>
            <person name="Corre E."/>
            <person name="Pelletier E."/>
            <person name="Niang G."/>
            <person name="Scheremetjew M."/>
            <person name="Finn R."/>
            <person name="Kale V."/>
            <person name="Holt S."/>
            <person name="Cochrane G."/>
            <person name="Meng A."/>
            <person name="Brown T."/>
            <person name="Cohen L."/>
        </authorList>
    </citation>
    <scope>NUCLEOTIDE SEQUENCE</scope>
    <source>
        <strain evidence="2">NIES-2562</strain>
    </source>
</reference>
<gene>
    <name evidence="2" type="ORF">PBIL07802_LOCUS6888</name>
</gene>
<name>A0A7S3D2S0_9EUKA</name>
<protein>
    <submittedName>
        <fullName evidence="2">Uncharacterized protein</fullName>
    </submittedName>
</protein>
<dbReference type="AlphaFoldDB" id="A0A7S3D2S0"/>